<feature type="region of interest" description="Disordered" evidence="1">
    <location>
        <begin position="123"/>
        <end position="168"/>
    </location>
</feature>
<name>A0A4C1SXN4_EUMVA</name>
<accession>A0A4C1SXN4</accession>
<proteinExistence type="predicted"/>
<feature type="compositionally biased region" description="Basic residues" evidence="1">
    <location>
        <begin position="304"/>
        <end position="315"/>
    </location>
</feature>
<dbReference type="InterPro" id="IPR002498">
    <property type="entry name" value="PInositol-4-P-4/5-kinase_core"/>
</dbReference>
<evidence type="ECO:0000259" key="2">
    <source>
        <dbReference type="Pfam" id="PF01504"/>
    </source>
</evidence>
<sequence length="323" mass="36919">MSDFNGQIGQCNSYGEEHNIQIFKNIYSNSKAQIRRTTGEEFPVERGVRQGDPVSPKLFSTTLEMRWEKEQRETTKMLERRFKEKCWSRMDENCEEFRFLTKLHLMDYSLLLGVHECGRGEAEAEAARQREAELDSERDSDSDSDTDNRHHGERWGWNTPPDSPRGLARESSLRYEGIIPELDIYAIPSQEGAAKKEIYFVALIDVLTHYGVKKQIESTNSLCRLISFDDKIQGGEGGQDGQVRQQCGRDLDLRPRAIWQAVHRVCGQGHRRQLSARRVAVRPAAAPHCSRPATWQSVISTAHRSKSSRVRRKSAAGRTKVCL</sequence>
<dbReference type="PANTHER" id="PTHR23086:SF8">
    <property type="entry name" value="PHOSPHATIDYLINOSITOL 5-PHOSPHATE 4-KINASE, ISOFORM A"/>
    <property type="match status" value="1"/>
</dbReference>
<keyword evidence="3" id="KW-0418">Kinase</keyword>
<dbReference type="Pfam" id="PF01504">
    <property type="entry name" value="PIP5K"/>
    <property type="match status" value="1"/>
</dbReference>
<dbReference type="Gene3D" id="3.30.810.10">
    <property type="entry name" value="2-Layer Sandwich"/>
    <property type="match status" value="1"/>
</dbReference>
<dbReference type="GO" id="GO:0046854">
    <property type="term" value="P:phosphatidylinositol phosphate biosynthetic process"/>
    <property type="evidence" value="ECO:0007669"/>
    <property type="project" value="TreeGrafter"/>
</dbReference>
<dbReference type="PANTHER" id="PTHR23086">
    <property type="entry name" value="PHOSPHATIDYLINOSITOL-4-PHOSPHATE 5-KINASE"/>
    <property type="match status" value="1"/>
</dbReference>
<feature type="compositionally biased region" description="Basic and acidic residues" evidence="1">
    <location>
        <begin position="123"/>
        <end position="154"/>
    </location>
</feature>
<dbReference type="GO" id="GO:0016309">
    <property type="term" value="F:1-phosphatidylinositol-5-phosphate 4-kinase activity"/>
    <property type="evidence" value="ECO:0007669"/>
    <property type="project" value="TreeGrafter"/>
</dbReference>
<evidence type="ECO:0000256" key="1">
    <source>
        <dbReference type="SAM" id="MobiDB-lite"/>
    </source>
</evidence>
<reference evidence="3 4" key="1">
    <citation type="journal article" date="2019" name="Commun. Biol.">
        <title>The bagworm genome reveals a unique fibroin gene that provides high tensile strength.</title>
        <authorList>
            <person name="Kono N."/>
            <person name="Nakamura H."/>
            <person name="Ohtoshi R."/>
            <person name="Tomita M."/>
            <person name="Numata K."/>
            <person name="Arakawa K."/>
        </authorList>
    </citation>
    <scope>NUCLEOTIDE SEQUENCE [LARGE SCALE GENOMIC DNA]</scope>
</reference>
<dbReference type="EMBL" id="BGZK01000023">
    <property type="protein sequence ID" value="GBP06706.1"/>
    <property type="molecule type" value="Genomic_DNA"/>
</dbReference>
<dbReference type="Proteomes" id="UP000299102">
    <property type="component" value="Unassembled WGS sequence"/>
</dbReference>
<dbReference type="AlphaFoldDB" id="A0A4C1SXN4"/>
<evidence type="ECO:0000313" key="4">
    <source>
        <dbReference type="Proteomes" id="UP000299102"/>
    </source>
</evidence>
<keyword evidence="4" id="KW-1185">Reference proteome</keyword>
<dbReference type="InterPro" id="IPR023610">
    <property type="entry name" value="PInositol-4/5-P-5/4-kinase"/>
</dbReference>
<dbReference type="GO" id="GO:0016308">
    <property type="term" value="F:1-phosphatidylinositol-4-phosphate 5-kinase activity"/>
    <property type="evidence" value="ECO:0007669"/>
    <property type="project" value="TreeGrafter"/>
</dbReference>
<feature type="domain" description="PIPK" evidence="2">
    <location>
        <begin position="95"/>
        <end position="219"/>
    </location>
</feature>
<feature type="region of interest" description="Disordered" evidence="1">
    <location>
        <begin position="304"/>
        <end position="323"/>
    </location>
</feature>
<dbReference type="SUPFAM" id="SSF56104">
    <property type="entry name" value="SAICAR synthase-like"/>
    <property type="match status" value="1"/>
</dbReference>
<evidence type="ECO:0000313" key="3">
    <source>
        <dbReference type="EMBL" id="GBP06706.1"/>
    </source>
</evidence>
<keyword evidence="3" id="KW-0808">Transferase</keyword>
<dbReference type="OrthoDB" id="20783at2759"/>
<dbReference type="STRING" id="151549.A0A4C1SXN4"/>
<comment type="caution">
    <text evidence="3">The sequence shown here is derived from an EMBL/GenBank/DDBJ whole genome shotgun (WGS) entry which is preliminary data.</text>
</comment>
<protein>
    <submittedName>
        <fullName evidence="3">Phosphatidylinositol 5-phosphate 4-kinase type-2 beta</fullName>
    </submittedName>
</protein>
<dbReference type="GO" id="GO:0005886">
    <property type="term" value="C:plasma membrane"/>
    <property type="evidence" value="ECO:0007669"/>
    <property type="project" value="TreeGrafter"/>
</dbReference>
<gene>
    <name evidence="3" type="primary">Pip4k2b</name>
    <name evidence="3" type="ORF">EVAR_92654_1</name>
</gene>
<dbReference type="InterPro" id="IPR027483">
    <property type="entry name" value="PInositol-4-P-4/5-kinase_C_sf"/>
</dbReference>
<organism evidence="3 4">
    <name type="scientific">Eumeta variegata</name>
    <name type="common">Bagworm moth</name>
    <name type="synonym">Eumeta japonica</name>
    <dbReference type="NCBI Taxonomy" id="151549"/>
    <lineage>
        <taxon>Eukaryota</taxon>
        <taxon>Metazoa</taxon>
        <taxon>Ecdysozoa</taxon>
        <taxon>Arthropoda</taxon>
        <taxon>Hexapoda</taxon>
        <taxon>Insecta</taxon>
        <taxon>Pterygota</taxon>
        <taxon>Neoptera</taxon>
        <taxon>Endopterygota</taxon>
        <taxon>Lepidoptera</taxon>
        <taxon>Glossata</taxon>
        <taxon>Ditrysia</taxon>
        <taxon>Tineoidea</taxon>
        <taxon>Psychidae</taxon>
        <taxon>Oiketicinae</taxon>
        <taxon>Eumeta</taxon>
    </lineage>
</organism>